<comment type="caution">
    <text evidence="1">The sequence shown here is derived from an EMBL/GenBank/DDBJ whole genome shotgun (WGS) entry which is preliminary data.</text>
</comment>
<accession>A0A9N9NIY9</accession>
<reference evidence="1" key="1">
    <citation type="submission" date="2021-06" db="EMBL/GenBank/DDBJ databases">
        <authorList>
            <person name="Kallberg Y."/>
            <person name="Tangrot J."/>
            <person name="Rosling A."/>
        </authorList>
    </citation>
    <scope>NUCLEOTIDE SEQUENCE</scope>
    <source>
        <strain evidence="1">IN212</strain>
    </source>
</reference>
<dbReference type="EMBL" id="CAJVPZ010029563">
    <property type="protein sequence ID" value="CAG8734514.1"/>
    <property type="molecule type" value="Genomic_DNA"/>
</dbReference>
<evidence type="ECO:0000313" key="1">
    <source>
        <dbReference type="EMBL" id="CAG8734514.1"/>
    </source>
</evidence>
<gene>
    <name evidence="1" type="ORF">RFULGI_LOCUS12391</name>
</gene>
<protein>
    <submittedName>
        <fullName evidence="1">10250_t:CDS:1</fullName>
    </submittedName>
</protein>
<dbReference type="AlphaFoldDB" id="A0A9N9NIY9"/>
<organism evidence="1 2">
    <name type="scientific">Racocetra fulgida</name>
    <dbReference type="NCBI Taxonomy" id="60492"/>
    <lineage>
        <taxon>Eukaryota</taxon>
        <taxon>Fungi</taxon>
        <taxon>Fungi incertae sedis</taxon>
        <taxon>Mucoromycota</taxon>
        <taxon>Glomeromycotina</taxon>
        <taxon>Glomeromycetes</taxon>
        <taxon>Diversisporales</taxon>
        <taxon>Gigasporaceae</taxon>
        <taxon>Racocetra</taxon>
    </lineage>
</organism>
<evidence type="ECO:0000313" key="2">
    <source>
        <dbReference type="Proteomes" id="UP000789396"/>
    </source>
</evidence>
<dbReference type="Proteomes" id="UP000789396">
    <property type="component" value="Unassembled WGS sequence"/>
</dbReference>
<feature type="non-terminal residue" evidence="1">
    <location>
        <position position="69"/>
    </location>
</feature>
<sequence length="69" mass="8044">TLRATKCSLPDQIAIAREQVQQKHDEITSIHQTDNGVKRQKKMKEKIIYTFIQMVGIARCIEDLTVREF</sequence>
<proteinExistence type="predicted"/>
<keyword evidence="2" id="KW-1185">Reference proteome</keyword>
<name>A0A9N9NIY9_9GLOM</name>